<keyword evidence="1" id="KW-0472">Membrane</keyword>
<protein>
    <submittedName>
        <fullName evidence="2">Uncharacterized protein</fullName>
    </submittedName>
</protein>
<keyword evidence="3" id="KW-1185">Reference proteome</keyword>
<name>A0A1D2M911_ORCCI</name>
<reference evidence="2 3" key="1">
    <citation type="journal article" date="2016" name="Genome Biol. Evol.">
        <title>Gene Family Evolution Reflects Adaptation to Soil Environmental Stressors in the Genome of the Collembolan Orchesella cincta.</title>
        <authorList>
            <person name="Faddeeva-Vakhrusheva A."/>
            <person name="Derks M.F."/>
            <person name="Anvar S.Y."/>
            <person name="Agamennone V."/>
            <person name="Suring W."/>
            <person name="Smit S."/>
            <person name="van Straalen N.M."/>
            <person name="Roelofs D."/>
        </authorList>
    </citation>
    <scope>NUCLEOTIDE SEQUENCE [LARGE SCALE GENOMIC DNA]</scope>
    <source>
        <tissue evidence="2">Mixed pool</tissue>
    </source>
</reference>
<evidence type="ECO:0000256" key="1">
    <source>
        <dbReference type="SAM" id="Phobius"/>
    </source>
</evidence>
<keyword evidence="1" id="KW-1133">Transmembrane helix</keyword>
<feature type="transmembrane region" description="Helical" evidence="1">
    <location>
        <begin position="129"/>
        <end position="151"/>
    </location>
</feature>
<evidence type="ECO:0000313" key="3">
    <source>
        <dbReference type="Proteomes" id="UP000094527"/>
    </source>
</evidence>
<sequence length="165" mass="18738">MDIQRDGALEYFNFYVHCFNRFSGLVTFWVLKLKLQEYIVGFNFLISNCKSWKTLQNGLGENLSGPIEKAIGKTTKYTVIYGIIAGPLVAPFEHLENRNSKRYWLLQKLLGSAYDTSPGIFASALFDSYVILMLISTACFSVLVGVVYATIVTFSEYAYYLEQCI</sequence>
<accession>A0A1D2M911</accession>
<comment type="caution">
    <text evidence="2">The sequence shown here is derived from an EMBL/GenBank/DDBJ whole genome shotgun (WGS) entry which is preliminary data.</text>
</comment>
<organism evidence="2 3">
    <name type="scientific">Orchesella cincta</name>
    <name type="common">Springtail</name>
    <name type="synonym">Podura cincta</name>
    <dbReference type="NCBI Taxonomy" id="48709"/>
    <lineage>
        <taxon>Eukaryota</taxon>
        <taxon>Metazoa</taxon>
        <taxon>Ecdysozoa</taxon>
        <taxon>Arthropoda</taxon>
        <taxon>Hexapoda</taxon>
        <taxon>Collembola</taxon>
        <taxon>Entomobryomorpha</taxon>
        <taxon>Entomobryoidea</taxon>
        <taxon>Orchesellidae</taxon>
        <taxon>Orchesellinae</taxon>
        <taxon>Orchesella</taxon>
    </lineage>
</organism>
<dbReference type="AlphaFoldDB" id="A0A1D2M911"/>
<dbReference type="Proteomes" id="UP000094527">
    <property type="component" value="Unassembled WGS sequence"/>
</dbReference>
<gene>
    <name evidence="2" type="ORF">Ocin01_17224</name>
</gene>
<proteinExistence type="predicted"/>
<evidence type="ECO:0000313" key="2">
    <source>
        <dbReference type="EMBL" id="ODM89458.1"/>
    </source>
</evidence>
<keyword evidence="1" id="KW-0812">Transmembrane</keyword>
<dbReference type="EMBL" id="LJIJ01002631">
    <property type="protein sequence ID" value="ODM89458.1"/>
    <property type="molecule type" value="Genomic_DNA"/>
</dbReference>